<accession>A0A494X0E5</accession>
<dbReference type="AlphaFoldDB" id="A0A494X0E5"/>
<gene>
    <name evidence="1" type="ORF">D7024_06725</name>
</gene>
<organism evidence="1 2">
    <name type="scientific">Desulfofundulus salinus</name>
    <dbReference type="NCBI Taxonomy" id="2419843"/>
    <lineage>
        <taxon>Bacteria</taxon>
        <taxon>Bacillati</taxon>
        <taxon>Bacillota</taxon>
        <taxon>Clostridia</taxon>
        <taxon>Eubacteriales</taxon>
        <taxon>Peptococcaceae</taxon>
        <taxon>Desulfofundulus</taxon>
    </lineage>
</organism>
<sequence length="64" mass="7588">MKIRWKILIGYIIVLLVFAVAAGFQVYQMRQARAGYERIIQREVFKAAEAQKFLLLFQRLPILF</sequence>
<dbReference type="RefSeq" id="WP_121451095.1">
    <property type="nucleotide sequence ID" value="NZ_RBWE01000001.1"/>
</dbReference>
<name>A0A494X0E5_9FIRM</name>
<dbReference type="EMBL" id="RBWE01000001">
    <property type="protein sequence ID" value="RKO66667.1"/>
    <property type="molecule type" value="Genomic_DNA"/>
</dbReference>
<keyword evidence="2" id="KW-1185">Reference proteome</keyword>
<dbReference type="Proteomes" id="UP000271256">
    <property type="component" value="Unassembled WGS sequence"/>
</dbReference>
<comment type="caution">
    <text evidence="1">The sequence shown here is derived from an EMBL/GenBank/DDBJ whole genome shotgun (WGS) entry which is preliminary data.</text>
</comment>
<reference evidence="1 2" key="1">
    <citation type="submission" date="2018-10" db="EMBL/GenBank/DDBJ databases">
        <authorList>
            <person name="Grouzdev D.S."/>
            <person name="Krutkina M.S."/>
            <person name="Tourova T.P."/>
            <person name="Nazina T.N."/>
        </authorList>
    </citation>
    <scope>NUCLEOTIDE SEQUENCE [LARGE SCALE GENOMIC DNA]</scope>
    <source>
        <strain evidence="1 2">435</strain>
    </source>
</reference>
<evidence type="ECO:0000313" key="2">
    <source>
        <dbReference type="Proteomes" id="UP000271256"/>
    </source>
</evidence>
<protein>
    <submittedName>
        <fullName evidence="1">Uncharacterized protein</fullName>
    </submittedName>
</protein>
<evidence type="ECO:0000313" key="1">
    <source>
        <dbReference type="EMBL" id="RKO66667.1"/>
    </source>
</evidence>
<proteinExistence type="predicted"/>